<accession>A0A4R3YPJ7</accession>
<protein>
    <recommendedName>
        <fullName evidence="3">Transposase/invertase (TIGR01784 family)</fullName>
    </recommendedName>
</protein>
<dbReference type="RefSeq" id="WP_066447228.1">
    <property type="nucleotide sequence ID" value="NZ_JANKBF010000019.1"/>
</dbReference>
<evidence type="ECO:0000313" key="1">
    <source>
        <dbReference type="EMBL" id="TCV94256.1"/>
    </source>
</evidence>
<proteinExistence type="predicted"/>
<gene>
    <name evidence="1" type="ORF">EDD60_12151</name>
</gene>
<reference evidence="1 2" key="1">
    <citation type="submission" date="2019-03" db="EMBL/GenBank/DDBJ databases">
        <title>Genomic Encyclopedia of Type Strains, Phase IV (KMG-IV): sequencing the most valuable type-strain genomes for metagenomic binning, comparative biology and taxonomic classification.</title>
        <authorList>
            <person name="Goeker M."/>
        </authorList>
    </citation>
    <scope>NUCLEOTIDE SEQUENCE [LARGE SCALE GENOMIC DNA]</scope>
    <source>
        <strain evidence="1 2">DSM 29487</strain>
    </source>
</reference>
<evidence type="ECO:0000313" key="2">
    <source>
        <dbReference type="Proteomes" id="UP000295515"/>
    </source>
</evidence>
<organism evidence="1 2">
    <name type="scientific">Longibaculum muris</name>
    <dbReference type="NCBI Taxonomy" id="1796628"/>
    <lineage>
        <taxon>Bacteria</taxon>
        <taxon>Bacillati</taxon>
        <taxon>Bacillota</taxon>
        <taxon>Erysipelotrichia</taxon>
        <taxon>Erysipelotrichales</taxon>
        <taxon>Coprobacillaceae</taxon>
        <taxon>Longibaculum</taxon>
    </lineage>
</organism>
<keyword evidence="2" id="KW-1185">Reference proteome</keyword>
<dbReference type="EMBL" id="SMCQ01000021">
    <property type="protein sequence ID" value="TCV94256.1"/>
    <property type="molecule type" value="Genomic_DNA"/>
</dbReference>
<evidence type="ECO:0008006" key="3">
    <source>
        <dbReference type="Google" id="ProtNLM"/>
    </source>
</evidence>
<name>A0A4R3YPJ7_9FIRM</name>
<sequence length="278" mass="32678">MEQGLVETKSKYQWAIQSFTLMDDTFMRIIFKDYQCLQLLLDIIFQKHLHIISWHTQYDLKNLYGRSLIADIVIEVEGRKFINIEVQRSRDGAHPKRLELHKSLMMANTTYPQDKWADIPDISIVFICEDDILNEGKPIYYMHTTYDENGKFVDNGVESIYVNGKIRDETPLGRLMHDFFCTRAEDMYYAVLRERVNYFKNEEGAETMCAIMDAIKEEGIRKGKMEGIEEGRIEGERIAIMKMIRNLSFEEGIPFIEAMMKLHIPLNEQESYMKLLVS</sequence>
<dbReference type="GeneID" id="98916253"/>
<dbReference type="AlphaFoldDB" id="A0A4R3YPJ7"/>
<dbReference type="Proteomes" id="UP000295515">
    <property type="component" value="Unassembled WGS sequence"/>
</dbReference>
<comment type="caution">
    <text evidence="1">The sequence shown here is derived from an EMBL/GenBank/DDBJ whole genome shotgun (WGS) entry which is preliminary data.</text>
</comment>